<dbReference type="PANTHER" id="PTHR38030">
    <property type="entry name" value="PROTOPORPHYRINOGEN IX DEHYDROGENASE [MENAQUINONE]"/>
    <property type="match status" value="1"/>
</dbReference>
<proteinExistence type="predicted"/>
<feature type="domain" description="Flavodoxin" evidence="2">
    <location>
        <begin position="8"/>
        <end position="158"/>
    </location>
</feature>
<protein>
    <submittedName>
        <fullName evidence="3">Protoporphyrinogen oxidase</fullName>
    </submittedName>
</protein>
<dbReference type="PROSITE" id="PS00201">
    <property type="entry name" value="FLAVODOXIN"/>
    <property type="match status" value="1"/>
</dbReference>
<dbReference type="KEGG" id="rpod:E0E05_08450"/>
<accession>A0A4P6V1R2</accession>
<organism evidence="3 4">
    <name type="scientific">Roseitalea porphyridii</name>
    <dbReference type="NCBI Taxonomy" id="1852022"/>
    <lineage>
        <taxon>Bacteria</taxon>
        <taxon>Pseudomonadati</taxon>
        <taxon>Pseudomonadota</taxon>
        <taxon>Alphaproteobacteria</taxon>
        <taxon>Hyphomicrobiales</taxon>
        <taxon>Ahrensiaceae</taxon>
        <taxon>Roseitalea</taxon>
    </lineage>
</organism>
<dbReference type="GO" id="GO:0070819">
    <property type="term" value="F:menaquinone-dependent protoporphyrinogen oxidase activity"/>
    <property type="evidence" value="ECO:0007669"/>
    <property type="project" value="TreeGrafter"/>
</dbReference>
<dbReference type="InterPro" id="IPR001226">
    <property type="entry name" value="Flavodoxin_CS"/>
</dbReference>
<dbReference type="AlphaFoldDB" id="A0A4P6V1R2"/>
<dbReference type="GO" id="GO:0010181">
    <property type="term" value="F:FMN binding"/>
    <property type="evidence" value="ECO:0007669"/>
    <property type="project" value="InterPro"/>
</dbReference>
<keyword evidence="4" id="KW-1185">Reference proteome</keyword>
<evidence type="ECO:0000313" key="4">
    <source>
        <dbReference type="Proteomes" id="UP000293719"/>
    </source>
</evidence>
<evidence type="ECO:0000259" key="2">
    <source>
        <dbReference type="Pfam" id="PF12724"/>
    </source>
</evidence>
<name>A0A4P6V1R2_9HYPH</name>
<dbReference type="InterPro" id="IPR052200">
    <property type="entry name" value="Protoporphyrinogen_IX_DH"/>
</dbReference>
<comment type="cofactor">
    <cofactor evidence="1">
        <name>FMN</name>
        <dbReference type="ChEBI" id="CHEBI:58210"/>
    </cofactor>
</comment>
<dbReference type="PANTHER" id="PTHR38030:SF2">
    <property type="entry name" value="PROTOPORPHYRINOGEN IX DEHYDROGENASE [QUINONE]"/>
    <property type="match status" value="1"/>
</dbReference>
<dbReference type="GO" id="GO:0006783">
    <property type="term" value="P:heme biosynthetic process"/>
    <property type="evidence" value="ECO:0007669"/>
    <property type="project" value="TreeGrafter"/>
</dbReference>
<dbReference type="Proteomes" id="UP000293719">
    <property type="component" value="Chromosome"/>
</dbReference>
<dbReference type="Pfam" id="PF12724">
    <property type="entry name" value="Flavodoxin_5"/>
    <property type="match status" value="1"/>
</dbReference>
<sequence length="188" mass="21108">MEDIMRVLLIFATIEGQTREIADHIGRYLKDNGHEAVTIDATHPPKSLSVDDVDAVICAGPVHIGTFPAPLRRYVHAHVRELMARPGAFVTVSLTAAGDDQSEWEELREIAARFSEETGWWPVTVHHAAGALKYTEYDFFRKWMLRRIADKKDAPTDTAHDYEFTDWGALDMFLDGFLKDAPAVAGKV</sequence>
<dbReference type="Gene3D" id="3.40.50.360">
    <property type="match status" value="1"/>
</dbReference>
<dbReference type="EMBL" id="CP036532">
    <property type="protein sequence ID" value="QBK30624.1"/>
    <property type="molecule type" value="Genomic_DNA"/>
</dbReference>
<dbReference type="InterPro" id="IPR026816">
    <property type="entry name" value="Flavodoxin_dom"/>
</dbReference>
<dbReference type="SUPFAM" id="SSF52218">
    <property type="entry name" value="Flavoproteins"/>
    <property type="match status" value="1"/>
</dbReference>
<gene>
    <name evidence="3" type="ORF">E0E05_08450</name>
</gene>
<dbReference type="InterPro" id="IPR029039">
    <property type="entry name" value="Flavoprotein-like_sf"/>
</dbReference>
<evidence type="ECO:0000313" key="3">
    <source>
        <dbReference type="EMBL" id="QBK30624.1"/>
    </source>
</evidence>
<dbReference type="GO" id="GO:0009055">
    <property type="term" value="F:electron transfer activity"/>
    <property type="evidence" value="ECO:0007669"/>
    <property type="project" value="InterPro"/>
</dbReference>
<evidence type="ECO:0000256" key="1">
    <source>
        <dbReference type="ARBA" id="ARBA00001917"/>
    </source>
</evidence>
<reference evidence="3 4" key="1">
    <citation type="journal article" date="2017" name="Int. J. Syst. Evol. Microbiol.">
        <title>Roseitalea porphyridii gen. nov., sp. nov., isolated from a red alga, and reclassification of Hoeflea suaedae Chung et al. 2013 as Pseudohoeflea suaedae gen. nov., comb. nov.</title>
        <authorList>
            <person name="Hyeon J.W."/>
            <person name="Jeong S.E."/>
            <person name="Baek K."/>
            <person name="Jeon C.O."/>
        </authorList>
    </citation>
    <scope>NUCLEOTIDE SEQUENCE [LARGE SCALE GENOMIC DNA]</scope>
    <source>
        <strain evidence="3 4">MA7-20</strain>
    </source>
</reference>